<dbReference type="GO" id="GO:0000423">
    <property type="term" value="P:mitophagy"/>
    <property type="evidence" value="ECO:0007669"/>
    <property type="project" value="InterPro"/>
</dbReference>
<dbReference type="PANTHER" id="PTHR38699">
    <property type="entry name" value="CHROMOSOME 1, WHOLE GENOME SHOTGUN SEQUENCE"/>
    <property type="match status" value="1"/>
</dbReference>
<dbReference type="InterPro" id="IPR013898">
    <property type="entry name" value="Atg43"/>
</dbReference>
<reference evidence="2" key="2">
    <citation type="submission" date="2014-06" db="EMBL/GenBank/DDBJ databases">
        <title>The complete genome of Blastobotrys (Arxula) adeninivorans LS3 - a yeast of biotechnological interest.</title>
        <authorList>
            <person name="Kunze G."/>
            <person name="Gaillardin C."/>
            <person name="Czernicka M."/>
            <person name="Durrens P."/>
            <person name="Martin T."/>
            <person name="Boer E."/>
            <person name="Gabaldon T."/>
            <person name="Cruz J."/>
            <person name="Talla E."/>
            <person name="Marck C."/>
            <person name="Goffeau A."/>
            <person name="Barbe V."/>
            <person name="Baret P."/>
            <person name="Baronian K."/>
            <person name="Beier S."/>
            <person name="Bleykasten C."/>
            <person name="Bode R."/>
            <person name="Casaregola S."/>
            <person name="Despons L."/>
            <person name="Fairhead C."/>
            <person name="Giersberg M."/>
            <person name="Gierski P."/>
            <person name="Hahnel U."/>
            <person name="Hartmann A."/>
            <person name="Jankowska D."/>
            <person name="Jubin C."/>
            <person name="Jung P."/>
            <person name="Lafontaine I."/>
            <person name="Leh-Louis V."/>
            <person name="Lemaire M."/>
            <person name="Marcet-Houben M."/>
            <person name="Mascher M."/>
            <person name="Morel G."/>
            <person name="Richard G.-F."/>
            <person name="Riechen J."/>
            <person name="Sacerdot C."/>
            <person name="Sarkar A."/>
            <person name="Savel G."/>
            <person name="Schacherer J."/>
            <person name="Sherman D."/>
            <person name="Straub M.-L."/>
            <person name="Stein N."/>
            <person name="Thierry A."/>
            <person name="Trautwein-Schult A."/>
            <person name="Westhof E."/>
            <person name="Worch S."/>
            <person name="Dujon B."/>
            <person name="Souciet J.-L."/>
            <person name="Wincker P."/>
            <person name="Scholz U."/>
            <person name="Neuveglise N."/>
        </authorList>
    </citation>
    <scope>NUCLEOTIDE SEQUENCE</scope>
    <source>
        <strain evidence="2">LS3</strain>
    </source>
</reference>
<keyword evidence="1" id="KW-1133">Transmembrane helix</keyword>
<accession>A0A060T4I6</accession>
<evidence type="ECO:0000256" key="1">
    <source>
        <dbReference type="SAM" id="Phobius"/>
    </source>
</evidence>
<dbReference type="EMBL" id="HG937693">
    <property type="protein sequence ID" value="CDP34096.1"/>
    <property type="molecule type" value="Genomic_DNA"/>
</dbReference>
<name>A0A060T4I6_BLAAD</name>
<gene>
    <name evidence="2" type="ORF">GNLVRS02_ARAD1C04620g</name>
</gene>
<reference evidence="2" key="1">
    <citation type="submission" date="2014-02" db="EMBL/GenBank/DDBJ databases">
        <authorList>
            <person name="Genoscope - CEA"/>
        </authorList>
    </citation>
    <scope>NUCLEOTIDE SEQUENCE</scope>
    <source>
        <strain evidence="2">LS3</strain>
    </source>
</reference>
<organism evidence="2">
    <name type="scientific">Blastobotrys adeninivorans</name>
    <name type="common">Yeast</name>
    <name type="synonym">Arxula adeninivorans</name>
    <dbReference type="NCBI Taxonomy" id="409370"/>
    <lineage>
        <taxon>Eukaryota</taxon>
        <taxon>Fungi</taxon>
        <taxon>Dikarya</taxon>
        <taxon>Ascomycota</taxon>
        <taxon>Saccharomycotina</taxon>
        <taxon>Dipodascomycetes</taxon>
        <taxon>Dipodascales</taxon>
        <taxon>Trichomonascaceae</taxon>
        <taxon>Blastobotrys</taxon>
    </lineage>
</organism>
<keyword evidence="1" id="KW-0472">Membrane</keyword>
<keyword evidence="1" id="KW-0812">Transmembrane</keyword>
<dbReference type="Pfam" id="PF08589">
    <property type="entry name" value="ATG43"/>
    <property type="match status" value="1"/>
</dbReference>
<dbReference type="PhylomeDB" id="A0A060T4I6"/>
<dbReference type="PANTHER" id="PTHR38699:SF1">
    <property type="entry name" value="MITOPHAGY RECEPTOR ATG43"/>
    <property type="match status" value="1"/>
</dbReference>
<proteinExistence type="predicted"/>
<feature type="transmembrane region" description="Helical" evidence="1">
    <location>
        <begin position="45"/>
        <end position="63"/>
    </location>
</feature>
<evidence type="ECO:0000313" key="2">
    <source>
        <dbReference type="EMBL" id="CDP34096.1"/>
    </source>
</evidence>
<dbReference type="GO" id="GO:0140580">
    <property type="term" value="F:mitochondrion autophagosome adaptor activity"/>
    <property type="evidence" value="ECO:0007669"/>
    <property type="project" value="InterPro"/>
</dbReference>
<sequence>MKYQRVPPPPIPDLRFEASYRRAIAPAGGSALWIALYTIRDQLMLPLTQGFLWALILIGFRTYRIAAATNGSKYGDVVGQWFRNFISSLTAKGIQQ</sequence>
<dbReference type="AlphaFoldDB" id="A0A060T4I6"/>
<protein>
    <submittedName>
        <fullName evidence="2">ARAD1C04620p</fullName>
    </submittedName>
</protein>